<dbReference type="Pfam" id="PF20146">
    <property type="entry name" value="NRF"/>
    <property type="match status" value="1"/>
</dbReference>
<evidence type="ECO:0000313" key="5">
    <source>
        <dbReference type="RefSeq" id="XP_030079423.1"/>
    </source>
</evidence>
<dbReference type="KEGG" id="dhe:111593398"/>
<dbReference type="PANTHER" id="PTHR11161:SF15">
    <property type="entry name" value="GH19286P-RELATED"/>
    <property type="match status" value="1"/>
</dbReference>
<feature type="transmembrane region" description="Helical" evidence="1">
    <location>
        <begin position="289"/>
        <end position="314"/>
    </location>
</feature>
<dbReference type="SMART" id="SM00703">
    <property type="entry name" value="NRF"/>
    <property type="match status" value="1"/>
</dbReference>
<feature type="transmembrane region" description="Helical" evidence="1">
    <location>
        <begin position="613"/>
        <end position="636"/>
    </location>
</feature>
<feature type="domain" description="Nose resistant-to-fluoxetine protein N-terminal" evidence="3">
    <location>
        <begin position="36"/>
        <end position="172"/>
    </location>
</feature>
<keyword evidence="1" id="KW-1133">Transmembrane helix</keyword>
<dbReference type="AlphaFoldDB" id="A0A6J2SP01"/>
<dbReference type="RefSeq" id="XP_030079423.1">
    <property type="nucleotide sequence ID" value="XM_030223563.1"/>
</dbReference>
<feature type="signal peptide" evidence="2">
    <location>
        <begin position="1"/>
        <end position="17"/>
    </location>
</feature>
<feature type="transmembrane region" description="Helical" evidence="1">
    <location>
        <begin position="404"/>
        <end position="423"/>
    </location>
</feature>
<feature type="transmembrane region" description="Helical" evidence="1">
    <location>
        <begin position="199"/>
        <end position="228"/>
    </location>
</feature>
<evidence type="ECO:0000259" key="3">
    <source>
        <dbReference type="SMART" id="SM00703"/>
    </source>
</evidence>
<keyword evidence="1" id="KW-0812">Transmembrane</keyword>
<dbReference type="InterPro" id="IPR006621">
    <property type="entry name" value="Nose-resist-to-fluoxetine_N"/>
</dbReference>
<dbReference type="GeneID" id="111593398"/>
<dbReference type="OrthoDB" id="7486572at2759"/>
<sequence length="658" mass="74578">MWILLLFLPVLVGALESSSLLLELAQLAANNGSLEPTQCVEQLRELHAAWQANQSWALKAVDASGSGFHNFMLGNSLWLGNRLTCRALNEPLLQDFTREHRKLLREHAPFDHAYSVAYLRANSSWQLTTSMKSRQLLHVGLCLPHSCDPQQLEQLLSQSLKAARAEGSWEQRMELQLELGYTKRPELGAGFFTRPAVRWLLLLLAASLLLLCLASSGFFPASRILGCFDVAANWRRLWQLPSAGGHEIAVINGLRVCSAFALLGLHIVWYQFFSVNYSVNLAETLVTVILYIPVAGALEFFFVISGFLTVSNFLRNLPLQRSIARDTLPGVARHFVRQVAQRYLRLAPLQCIVILVTVVNFYYQRDTSVFHFVEPVDELCAQHWWRNILFVQNLYPISEMCCNWTWSLGCDMQLFIGAMLMLCLHTRHPQLVRRLVWSLLIGNMLYTVVMLIMLDVPNTVEAMYSMGDWIYTKPLVRMLSYLIGGIYGYAHAHSLEAPFLAVFSSKLAKCTIASIALLLVGQLQDFELASPAVVGISLVFFRFLISAAAAHLIYRSFRMDGSNRVTCWLLHFLEATWFQRFGRITYAIYLLNPTIILHVYYSLSEGIPSDYSILLYLFLAHFVIISILSIPLTLLFELPFNRLSNLLLVSNGLKNKSN</sequence>
<dbReference type="GO" id="GO:0016747">
    <property type="term" value="F:acyltransferase activity, transferring groups other than amino-acyl groups"/>
    <property type="evidence" value="ECO:0007669"/>
    <property type="project" value="InterPro"/>
</dbReference>
<evidence type="ECO:0000313" key="4">
    <source>
        <dbReference type="Proteomes" id="UP000504633"/>
    </source>
</evidence>
<keyword evidence="1" id="KW-0472">Membrane</keyword>
<feature type="transmembrane region" description="Helical" evidence="1">
    <location>
        <begin position="435"/>
        <end position="454"/>
    </location>
</feature>
<dbReference type="Pfam" id="PF01757">
    <property type="entry name" value="Acyl_transf_3"/>
    <property type="match status" value="1"/>
</dbReference>
<feature type="transmembrane region" description="Helical" evidence="1">
    <location>
        <begin position="499"/>
        <end position="520"/>
    </location>
</feature>
<feature type="chain" id="PRO_5027083834" evidence="2">
    <location>
        <begin position="18"/>
        <end position="658"/>
    </location>
</feature>
<dbReference type="InterPro" id="IPR002656">
    <property type="entry name" value="Acyl_transf_3_dom"/>
</dbReference>
<name>A0A6J2SP01_DROHY</name>
<dbReference type="PANTHER" id="PTHR11161">
    <property type="entry name" value="O-ACYLTRANSFERASE"/>
    <property type="match status" value="1"/>
</dbReference>
<dbReference type="InterPro" id="IPR052728">
    <property type="entry name" value="O2_lipid_transport_reg"/>
</dbReference>
<feature type="transmembrane region" description="Helical" evidence="1">
    <location>
        <begin position="584"/>
        <end position="601"/>
    </location>
</feature>
<accession>A0A6J2SP01</accession>
<keyword evidence="2" id="KW-0732">Signal</keyword>
<evidence type="ECO:0000256" key="1">
    <source>
        <dbReference type="SAM" id="Phobius"/>
    </source>
</evidence>
<feature type="transmembrane region" description="Helical" evidence="1">
    <location>
        <begin position="532"/>
        <end position="554"/>
    </location>
</feature>
<dbReference type="OMA" id="HLIICGT"/>
<feature type="transmembrane region" description="Helical" evidence="1">
    <location>
        <begin position="474"/>
        <end position="492"/>
    </location>
</feature>
<evidence type="ECO:0000256" key="2">
    <source>
        <dbReference type="SAM" id="SignalP"/>
    </source>
</evidence>
<protein>
    <submittedName>
        <fullName evidence="5">O-acyltransferase like protein</fullName>
    </submittedName>
</protein>
<keyword evidence="4" id="KW-1185">Reference proteome</keyword>
<dbReference type="Proteomes" id="UP000504633">
    <property type="component" value="Unplaced"/>
</dbReference>
<gene>
    <name evidence="5" type="primary">LOC111593398</name>
</gene>
<feature type="transmembrane region" description="Helical" evidence="1">
    <location>
        <begin position="343"/>
        <end position="363"/>
    </location>
</feature>
<reference evidence="5" key="1">
    <citation type="submission" date="2025-08" db="UniProtKB">
        <authorList>
            <consortium name="RefSeq"/>
        </authorList>
    </citation>
    <scope>IDENTIFICATION</scope>
    <source>
        <strain evidence="5">15085-1641.00</strain>
        <tissue evidence="5">Whole body</tissue>
    </source>
</reference>
<feature type="transmembrane region" description="Helical" evidence="1">
    <location>
        <begin position="249"/>
        <end position="269"/>
    </location>
</feature>
<organism evidence="4 5">
    <name type="scientific">Drosophila hydei</name>
    <name type="common">Fruit fly</name>
    <dbReference type="NCBI Taxonomy" id="7224"/>
    <lineage>
        <taxon>Eukaryota</taxon>
        <taxon>Metazoa</taxon>
        <taxon>Ecdysozoa</taxon>
        <taxon>Arthropoda</taxon>
        <taxon>Hexapoda</taxon>
        <taxon>Insecta</taxon>
        <taxon>Pterygota</taxon>
        <taxon>Neoptera</taxon>
        <taxon>Endopterygota</taxon>
        <taxon>Diptera</taxon>
        <taxon>Brachycera</taxon>
        <taxon>Muscomorpha</taxon>
        <taxon>Ephydroidea</taxon>
        <taxon>Drosophilidae</taxon>
        <taxon>Drosophila</taxon>
    </lineage>
</organism>
<proteinExistence type="predicted"/>